<dbReference type="Pfam" id="PF07370">
    <property type="entry name" value="DUF1489"/>
    <property type="match status" value="1"/>
</dbReference>
<dbReference type="InterPro" id="IPR008320">
    <property type="entry name" value="UCP032025"/>
</dbReference>
<dbReference type="EMBL" id="UOEO01000047">
    <property type="protein sequence ID" value="VAW16250.1"/>
    <property type="molecule type" value="Genomic_DNA"/>
</dbReference>
<evidence type="ECO:0000313" key="1">
    <source>
        <dbReference type="EMBL" id="VAW16250.1"/>
    </source>
</evidence>
<organism evidence="1">
    <name type="scientific">hydrothermal vent metagenome</name>
    <dbReference type="NCBI Taxonomy" id="652676"/>
    <lineage>
        <taxon>unclassified sequences</taxon>
        <taxon>metagenomes</taxon>
        <taxon>ecological metagenomes</taxon>
    </lineage>
</organism>
<sequence length="142" mass="15551">MVLHIIKLCVGITSVEQLVAHRAASCVRVKGHDGPVHVHVTRMMPRRAAEIEGAGSLYWVINGAIRCRQRIIQLARASDSEGKPCCHIIMAPDLVRTVPRVKRPFQGWRYLTSGDAPGDLEVGDNSQNSAELADELAHLGLI</sequence>
<dbReference type="PIRSF" id="PIRSF032025">
    <property type="entry name" value="UCP032025"/>
    <property type="match status" value="1"/>
</dbReference>
<dbReference type="AlphaFoldDB" id="A0A3B0THD0"/>
<gene>
    <name evidence="1" type="ORF">MNBD_ALPHA12-998</name>
</gene>
<proteinExistence type="predicted"/>
<name>A0A3B0THD0_9ZZZZ</name>
<evidence type="ECO:0008006" key="2">
    <source>
        <dbReference type="Google" id="ProtNLM"/>
    </source>
</evidence>
<accession>A0A3B0THD0</accession>
<reference evidence="1" key="1">
    <citation type="submission" date="2018-06" db="EMBL/GenBank/DDBJ databases">
        <authorList>
            <person name="Zhirakovskaya E."/>
        </authorList>
    </citation>
    <scope>NUCLEOTIDE SEQUENCE</scope>
</reference>
<protein>
    <recommendedName>
        <fullName evidence="2">Lysophospholipase</fullName>
    </recommendedName>
</protein>